<dbReference type="STRING" id="224324.aq_153"/>
<keyword evidence="9 12" id="KW-0472">Membrane</keyword>
<keyword evidence="7 15" id="KW-0408">Iron</keyword>
<comment type="subcellular location">
    <subcellularLocation>
        <location evidence="1">Membrane</location>
        <topology evidence="1">Multi-pass membrane protein</topology>
    </subcellularLocation>
</comment>
<feature type="binding site" evidence="15">
    <location>
        <position position="265"/>
    </location>
    <ligand>
        <name>heme b</name>
        <dbReference type="ChEBI" id="CHEBI:60344"/>
        <note>axial binding residue</note>
    </ligand>
    <ligandPart>
        <name>Fe</name>
        <dbReference type="ChEBI" id="CHEBI:18248"/>
    </ligandPart>
</feature>
<dbReference type="Proteomes" id="UP000000798">
    <property type="component" value="Chromosome"/>
</dbReference>
<keyword evidence="4 15" id="KW-0479">Metal-binding</keyword>
<dbReference type="GO" id="GO:0006784">
    <property type="term" value="P:heme A biosynthetic process"/>
    <property type="evidence" value="ECO:0007669"/>
    <property type="project" value="InterPro"/>
</dbReference>
<keyword evidence="15" id="KW-0349">Heme</keyword>
<evidence type="ECO:0000256" key="12">
    <source>
        <dbReference type="SAM" id="Phobius"/>
    </source>
</evidence>
<evidence type="ECO:0000256" key="10">
    <source>
        <dbReference type="ARBA" id="ARBA00023157"/>
    </source>
</evidence>
<keyword evidence="10" id="KW-1015">Disulfide bond</keyword>
<dbReference type="SMR" id="O66543"/>
<dbReference type="RefSeq" id="WP_010880041.1">
    <property type="nucleotide sequence ID" value="NC_000918.1"/>
</dbReference>
<dbReference type="Pfam" id="PF02628">
    <property type="entry name" value="COX15-CtaA"/>
    <property type="match status" value="1"/>
</dbReference>
<dbReference type="GO" id="GO:0046872">
    <property type="term" value="F:metal ion binding"/>
    <property type="evidence" value="ECO:0007669"/>
    <property type="project" value="UniProtKB-KW"/>
</dbReference>
<proteinExistence type="evidence at protein level"/>
<evidence type="ECO:0000256" key="5">
    <source>
        <dbReference type="ARBA" id="ARBA00022989"/>
    </source>
</evidence>
<feature type="transmembrane region" description="Helical" evidence="12">
    <location>
        <begin position="111"/>
        <end position="129"/>
    </location>
</feature>
<name>O66543_AQUAE</name>
<feature type="transmembrane region" description="Helical" evidence="12">
    <location>
        <begin position="234"/>
        <end position="255"/>
    </location>
</feature>
<keyword evidence="6" id="KW-0560">Oxidoreductase</keyword>
<keyword evidence="14" id="KW-1185">Reference proteome</keyword>
<dbReference type="InterPro" id="IPR050450">
    <property type="entry name" value="COX15/CtaA_HemeA_synthase"/>
</dbReference>
<reference evidence="13 14" key="1">
    <citation type="journal article" date="1998" name="Nature">
        <title>The complete genome of the hyperthermophilic bacterium Aquifex aeolicus.</title>
        <authorList>
            <person name="Deckert G."/>
            <person name="Warren P.V."/>
            <person name="Gaasterland T."/>
            <person name="Young W.G."/>
            <person name="Lenox A.L."/>
            <person name="Graham D.E."/>
            <person name="Overbeek R."/>
            <person name="Snead M.A."/>
            <person name="Keller M."/>
            <person name="Aujay M."/>
            <person name="Huber R."/>
            <person name="Feldman R.A."/>
            <person name="Short J.M."/>
            <person name="Olson G.J."/>
            <person name="Swanson R.V."/>
        </authorList>
    </citation>
    <scope>NUCLEOTIDE SEQUENCE [LARGE SCALE GENOMIC DNA]</scope>
    <source>
        <strain evidence="13 14">VF5</strain>
    </source>
</reference>
<dbReference type="InterPro" id="IPR003780">
    <property type="entry name" value="COX15/CtaA_fam"/>
</dbReference>
<dbReference type="eggNOG" id="COG1612">
    <property type="taxonomic scope" value="Bacteria"/>
</dbReference>
<feature type="transmembrane region" description="Helical" evidence="12">
    <location>
        <begin position="12"/>
        <end position="31"/>
    </location>
</feature>
<dbReference type="EMBL" id="AE000657">
    <property type="protein sequence ID" value="AAC06508.1"/>
    <property type="molecule type" value="Genomic_DNA"/>
</dbReference>
<dbReference type="PIR" id="D70314">
    <property type="entry name" value="D70314"/>
</dbReference>
<keyword evidence="2" id="KW-1003">Cell membrane</keyword>
<evidence type="ECO:0000313" key="14">
    <source>
        <dbReference type="Proteomes" id="UP000000798"/>
    </source>
</evidence>
<evidence type="ECO:0000256" key="4">
    <source>
        <dbReference type="ARBA" id="ARBA00022723"/>
    </source>
</evidence>
<evidence type="ECO:0000256" key="6">
    <source>
        <dbReference type="ARBA" id="ARBA00023002"/>
    </source>
</evidence>
<keyword evidence="3 12" id="KW-0812">Transmembrane</keyword>
<dbReference type="GO" id="GO:0016020">
    <property type="term" value="C:membrane"/>
    <property type="evidence" value="ECO:0007669"/>
    <property type="project" value="UniProtKB-SubCell"/>
</dbReference>
<sequence>MNTNLKSSPLKTLVLASVVLTYVLMVFGGIVTSTGSGLGCPDWPLCHGQLLPFQLKEQIPTPPAPVVAPTPLQPWIEQTHRILGGITGIVLLATLFYAFKRGTSFVKKALVFIFIALILEALLGMRVVITEAPLLRELLHYVYTSAHLILSVFILSTITITYYYVKFFGERPKEYIPYADALYVATMFQILLGIFVRYVKALEYNQFVYYLHITYAGFLVILSLFIMFKEFNKYSLITFLLMTAQILAGVATVISGFFLPYLFLHIAIGFFIVLWVSYLVAPSVLKTYTEFRGELA</sequence>
<feature type="transmembrane region" description="Helical" evidence="12">
    <location>
        <begin position="141"/>
        <end position="165"/>
    </location>
</feature>
<evidence type="ECO:0000256" key="8">
    <source>
        <dbReference type="ARBA" id="ARBA00023133"/>
    </source>
</evidence>
<dbReference type="EnsemblBacteria" id="AAC06508">
    <property type="protein sequence ID" value="AAC06508"/>
    <property type="gene ID" value="aq_153"/>
</dbReference>
<reference evidence="15" key="2">
    <citation type="submission" date="2022-08" db="PDB data bank">
        <title>Cryo-EM structure of heme A synthase trimer from Aquifex aeolicus.</title>
        <authorList>
            <person name="Hui Z."/>
            <person name="Guoliang Z."/>
        </authorList>
    </citation>
    <scope>STRUCTURE BY ELECTRON MICROSCOPY (2.80 ANGSTROMS) IN COMPLEX WITH HEME B</scope>
</reference>
<accession>O66543</accession>
<dbReference type="AlphaFoldDB" id="O66543"/>
<feature type="transmembrane region" description="Helical" evidence="12">
    <location>
        <begin position="82"/>
        <end position="99"/>
    </location>
</feature>
<dbReference type="KEGG" id="aae:aq_153"/>
<evidence type="ECO:0000256" key="3">
    <source>
        <dbReference type="ARBA" id="ARBA00022692"/>
    </source>
</evidence>
<dbReference type="PATRIC" id="fig|224324.8.peg.129"/>
<evidence type="ECO:0000256" key="2">
    <source>
        <dbReference type="ARBA" id="ARBA00022475"/>
    </source>
</evidence>
<dbReference type="PANTHER" id="PTHR35457:SF1">
    <property type="entry name" value="HEME A SYNTHASE"/>
    <property type="match status" value="1"/>
</dbReference>
<evidence type="ECO:0000256" key="9">
    <source>
        <dbReference type="ARBA" id="ARBA00023136"/>
    </source>
</evidence>
<dbReference type="HOGENOM" id="CLU_041525_3_0_0"/>
<evidence type="ECO:0000313" key="13">
    <source>
        <dbReference type="EMBL" id="AAC06508.1"/>
    </source>
</evidence>
<keyword evidence="5 12" id="KW-1133">Transmembrane helix</keyword>
<dbReference type="InParanoid" id="O66543"/>
<feature type="binding site" evidence="15">
    <location>
        <position position="212"/>
    </location>
    <ligand>
        <name>heme b</name>
        <dbReference type="ChEBI" id="CHEBI:60344"/>
        <note>axial binding residue</note>
    </ligand>
    <ligandPart>
        <name>Fe</name>
        <dbReference type="ChEBI" id="CHEBI:18248"/>
    </ligandPart>
</feature>
<evidence type="ECO:0000256" key="7">
    <source>
        <dbReference type="ARBA" id="ARBA00023004"/>
    </source>
</evidence>
<keyword evidence="15" id="KW-0002">3D-structure</keyword>
<protein>
    <submittedName>
        <fullName evidence="13">Heme O oxygenase</fullName>
    </submittedName>
</protein>
<feature type="transmembrane region" description="Helical" evidence="12">
    <location>
        <begin position="207"/>
        <end position="227"/>
    </location>
</feature>
<evidence type="ECO:0000256" key="1">
    <source>
        <dbReference type="ARBA" id="ARBA00004141"/>
    </source>
</evidence>
<dbReference type="OrthoDB" id="9816428at2"/>
<keyword evidence="8" id="KW-0350">Heme biosynthesis</keyword>
<dbReference type="PDB" id="8AW5">
    <property type="method" value="EM"/>
    <property type="resolution" value="2.80 A"/>
    <property type="chains" value="A/B/C=1-296"/>
</dbReference>
<dbReference type="EMDB" id="EMD-15691"/>
<evidence type="ECO:0007829" key="15">
    <source>
        <dbReference type="PDB" id="8AW5"/>
    </source>
</evidence>
<evidence type="ECO:0000256" key="11">
    <source>
        <dbReference type="ARBA" id="ARBA00023444"/>
    </source>
</evidence>
<feature type="transmembrane region" description="Helical" evidence="12">
    <location>
        <begin position="177"/>
        <end position="195"/>
    </location>
</feature>
<organism evidence="13 14">
    <name type="scientific">Aquifex aeolicus (strain VF5)</name>
    <dbReference type="NCBI Taxonomy" id="224324"/>
    <lineage>
        <taxon>Bacteria</taxon>
        <taxon>Pseudomonadati</taxon>
        <taxon>Aquificota</taxon>
        <taxon>Aquificia</taxon>
        <taxon>Aquificales</taxon>
        <taxon>Aquificaceae</taxon>
        <taxon>Aquifex</taxon>
    </lineage>
</organism>
<dbReference type="GO" id="GO:0016491">
    <property type="term" value="F:oxidoreductase activity"/>
    <property type="evidence" value="ECO:0007669"/>
    <property type="project" value="UniProtKB-KW"/>
</dbReference>
<feature type="transmembrane region" description="Helical" evidence="12">
    <location>
        <begin position="261"/>
        <end position="281"/>
    </location>
</feature>
<gene>
    <name evidence="13" type="primary">ctaA</name>
    <name evidence="13" type="ordered locus">aq_153</name>
</gene>
<dbReference type="PANTHER" id="PTHR35457">
    <property type="entry name" value="HEME A SYNTHASE"/>
    <property type="match status" value="1"/>
</dbReference>
<comment type="pathway">
    <text evidence="11">Porphyrin-containing compound metabolism.</text>
</comment>